<evidence type="ECO:0000256" key="1">
    <source>
        <dbReference type="ARBA" id="ARBA00012513"/>
    </source>
</evidence>
<evidence type="ECO:0000256" key="8">
    <source>
        <dbReference type="SAM" id="MobiDB-lite"/>
    </source>
</evidence>
<feature type="compositionally biased region" description="Low complexity" evidence="8">
    <location>
        <begin position="483"/>
        <end position="493"/>
    </location>
</feature>
<dbReference type="PROSITE" id="PS50011">
    <property type="entry name" value="PROTEIN_KINASE_DOM"/>
    <property type="match status" value="1"/>
</dbReference>
<dbReference type="GO" id="GO:0005524">
    <property type="term" value="F:ATP binding"/>
    <property type="evidence" value="ECO:0007669"/>
    <property type="project" value="UniProtKB-UniRule"/>
</dbReference>
<evidence type="ECO:0000313" key="11">
    <source>
        <dbReference type="Proteomes" id="UP000636661"/>
    </source>
</evidence>
<keyword evidence="4 7" id="KW-0547">Nucleotide-binding</keyword>
<dbReference type="AlphaFoldDB" id="A0A918HXK1"/>
<dbReference type="SUPFAM" id="SSF56112">
    <property type="entry name" value="Protein kinase-like (PK-like)"/>
    <property type="match status" value="1"/>
</dbReference>
<dbReference type="CDD" id="cd14014">
    <property type="entry name" value="STKc_PknB_like"/>
    <property type="match status" value="1"/>
</dbReference>
<feature type="compositionally biased region" description="Basic and acidic residues" evidence="8">
    <location>
        <begin position="405"/>
        <end position="422"/>
    </location>
</feature>
<dbReference type="Proteomes" id="UP000636661">
    <property type="component" value="Unassembled WGS sequence"/>
</dbReference>
<comment type="caution">
    <text evidence="10">The sequence shown here is derived from an EMBL/GenBank/DDBJ whole genome shotgun (WGS) entry which is preliminary data.</text>
</comment>
<feature type="domain" description="Protein kinase" evidence="9">
    <location>
        <begin position="14"/>
        <end position="266"/>
    </location>
</feature>
<dbReference type="PROSITE" id="PS00107">
    <property type="entry name" value="PROTEIN_KINASE_ATP"/>
    <property type="match status" value="1"/>
</dbReference>
<dbReference type="PROSITE" id="PS00108">
    <property type="entry name" value="PROTEIN_KINASE_ST"/>
    <property type="match status" value="1"/>
</dbReference>
<evidence type="ECO:0000256" key="3">
    <source>
        <dbReference type="ARBA" id="ARBA00022679"/>
    </source>
</evidence>
<dbReference type="Gene3D" id="1.10.510.10">
    <property type="entry name" value="Transferase(Phosphotransferase) domain 1"/>
    <property type="match status" value="1"/>
</dbReference>
<evidence type="ECO:0000256" key="5">
    <source>
        <dbReference type="ARBA" id="ARBA00022777"/>
    </source>
</evidence>
<dbReference type="InterPro" id="IPR017441">
    <property type="entry name" value="Protein_kinase_ATP_BS"/>
</dbReference>
<organism evidence="10 11">
    <name type="scientific">Streptomyces lavendofoliae</name>
    <dbReference type="NCBI Taxonomy" id="67314"/>
    <lineage>
        <taxon>Bacteria</taxon>
        <taxon>Bacillati</taxon>
        <taxon>Actinomycetota</taxon>
        <taxon>Actinomycetes</taxon>
        <taxon>Kitasatosporales</taxon>
        <taxon>Streptomycetaceae</taxon>
        <taxon>Streptomyces</taxon>
    </lineage>
</organism>
<dbReference type="EMBL" id="BMTP01000005">
    <property type="protein sequence ID" value="GGU35385.1"/>
    <property type="molecule type" value="Genomic_DNA"/>
</dbReference>
<feature type="compositionally biased region" description="Pro residues" evidence="8">
    <location>
        <begin position="423"/>
        <end position="432"/>
    </location>
</feature>
<reference evidence="10" key="2">
    <citation type="submission" date="2020-09" db="EMBL/GenBank/DDBJ databases">
        <authorList>
            <person name="Sun Q."/>
            <person name="Ohkuma M."/>
        </authorList>
    </citation>
    <scope>NUCLEOTIDE SEQUENCE</scope>
    <source>
        <strain evidence="10">JCM 4391</strain>
    </source>
</reference>
<dbReference type="SMART" id="SM00220">
    <property type="entry name" value="S_TKc"/>
    <property type="match status" value="1"/>
</dbReference>
<dbReference type="PANTHER" id="PTHR43289:SF6">
    <property type="entry name" value="SERINE_THREONINE-PROTEIN KINASE NEKL-3"/>
    <property type="match status" value="1"/>
</dbReference>
<keyword evidence="11" id="KW-1185">Reference proteome</keyword>
<accession>A0A918HXK1</accession>
<protein>
    <recommendedName>
        <fullName evidence="1">non-specific serine/threonine protein kinase</fullName>
        <ecNumber evidence="1">2.7.11.1</ecNumber>
    </recommendedName>
</protein>
<feature type="compositionally biased region" description="Low complexity" evidence="8">
    <location>
        <begin position="311"/>
        <end position="325"/>
    </location>
</feature>
<sequence length="685" mass="71322">MSGSGQQRRIVGRYRLEARLGRGGMGTVWRAYDELLGRRVAVKELHVDVGTAVHPTLREARAIARVHHPHIVCVHDVVEEDDVPYIVMELIEGGSLAERIAAHGPLDAREAARVGLALLSALRAAHALGVLHRDLKPANVLIEEGTGRVVLTDFGIAQLAGSTTITEVGMFVGSPEYTAPERMQGSLAGPETDLWSLGALLCATLTGQSPFHRDSLGGVLHAVVEEDFRPPAAAGPLLPVVRGLLRRDPARRMGAAEAERLLRAYAEGSGPRRYEQGPRERRALGQGGDEVRGHGRRGSGGAGDAPPPDPGTAAGADTPAGPSTGFSAGPFTGFSAGPYSGPYSGSYSGAYAGPPSGAYPGPYAGPYADAVPPGAAPRRADGSRPEPSDAVPVRAGGVGARARARLRDRSRAGAAPPHRDAVPPHPGRPPRPWFRTPVVAAALLVALAGAGAVGVLLLRDDGGGGGGGGDDHRTATVSPPGDAPGVPNTPGAAAGTGAGPGTTTGAPPRSSDPHPDPAPGVSRPPTGSHTAGPAHARVPSGYRSATDPRGFSLTVPVGYVRSTDERRVFYMSSDRSMRIGVRVQAPAPGGPLGYMRRAHANGPGTYPGYRAARVTPTTHNGLAAALREFTWNGFTAPEGARRTYDICWDESGRMYDVWVSAPVARLDELKRHFDTVLDSFRVRHS</sequence>
<evidence type="ECO:0000256" key="4">
    <source>
        <dbReference type="ARBA" id="ARBA00022741"/>
    </source>
</evidence>
<evidence type="ECO:0000259" key="9">
    <source>
        <dbReference type="PROSITE" id="PS50011"/>
    </source>
</evidence>
<gene>
    <name evidence="10" type="ORF">GCM10010274_23290</name>
</gene>
<dbReference type="InterPro" id="IPR011009">
    <property type="entry name" value="Kinase-like_dom_sf"/>
</dbReference>
<keyword evidence="5" id="KW-0418">Kinase</keyword>
<dbReference type="InterPro" id="IPR008271">
    <property type="entry name" value="Ser/Thr_kinase_AS"/>
</dbReference>
<feature type="binding site" evidence="7">
    <location>
        <position position="43"/>
    </location>
    <ligand>
        <name>ATP</name>
        <dbReference type="ChEBI" id="CHEBI:30616"/>
    </ligand>
</feature>
<dbReference type="PANTHER" id="PTHR43289">
    <property type="entry name" value="MITOGEN-ACTIVATED PROTEIN KINASE KINASE KINASE 20-RELATED"/>
    <property type="match status" value="1"/>
</dbReference>
<dbReference type="EC" id="2.7.11.1" evidence="1"/>
<feature type="compositionally biased region" description="Basic and acidic residues" evidence="8">
    <location>
        <begin position="270"/>
        <end position="293"/>
    </location>
</feature>
<feature type="region of interest" description="Disordered" evidence="8">
    <location>
        <begin position="269"/>
        <end position="329"/>
    </location>
</feature>
<feature type="region of interest" description="Disordered" evidence="8">
    <location>
        <begin position="463"/>
        <end position="551"/>
    </location>
</feature>
<evidence type="ECO:0000313" key="10">
    <source>
        <dbReference type="EMBL" id="GGU35385.1"/>
    </source>
</evidence>
<dbReference type="RefSeq" id="WP_189550693.1">
    <property type="nucleotide sequence ID" value="NZ_BMTP01000005.1"/>
</dbReference>
<name>A0A918HXK1_9ACTN</name>
<evidence type="ECO:0000256" key="6">
    <source>
        <dbReference type="ARBA" id="ARBA00022840"/>
    </source>
</evidence>
<keyword evidence="3" id="KW-0808">Transferase</keyword>
<proteinExistence type="predicted"/>
<evidence type="ECO:0000256" key="2">
    <source>
        <dbReference type="ARBA" id="ARBA00022527"/>
    </source>
</evidence>
<dbReference type="GO" id="GO:0004674">
    <property type="term" value="F:protein serine/threonine kinase activity"/>
    <property type="evidence" value="ECO:0007669"/>
    <property type="project" value="UniProtKB-KW"/>
</dbReference>
<evidence type="ECO:0000256" key="7">
    <source>
        <dbReference type="PROSITE-ProRule" id="PRU10141"/>
    </source>
</evidence>
<keyword evidence="2" id="KW-0723">Serine/threonine-protein kinase</keyword>
<keyword evidence="6 7" id="KW-0067">ATP-binding</keyword>
<reference evidence="10" key="1">
    <citation type="journal article" date="2014" name="Int. J. Syst. Evol. Microbiol.">
        <title>Complete genome sequence of Corynebacterium casei LMG S-19264T (=DSM 44701T), isolated from a smear-ripened cheese.</title>
        <authorList>
            <consortium name="US DOE Joint Genome Institute (JGI-PGF)"/>
            <person name="Walter F."/>
            <person name="Albersmeier A."/>
            <person name="Kalinowski J."/>
            <person name="Ruckert C."/>
        </authorList>
    </citation>
    <scope>NUCLEOTIDE SEQUENCE</scope>
    <source>
        <strain evidence="10">JCM 4391</strain>
    </source>
</reference>
<dbReference type="Pfam" id="PF00069">
    <property type="entry name" value="Pkinase"/>
    <property type="match status" value="1"/>
</dbReference>
<feature type="region of interest" description="Disordered" evidence="8">
    <location>
        <begin position="370"/>
        <end position="433"/>
    </location>
</feature>
<dbReference type="InterPro" id="IPR000719">
    <property type="entry name" value="Prot_kinase_dom"/>
</dbReference>
<feature type="compositionally biased region" description="Basic and acidic residues" evidence="8">
    <location>
        <begin position="378"/>
        <end position="387"/>
    </location>
</feature>